<organism evidence="1">
    <name type="scientific">marine sediment metagenome</name>
    <dbReference type="NCBI Taxonomy" id="412755"/>
    <lineage>
        <taxon>unclassified sequences</taxon>
        <taxon>metagenomes</taxon>
        <taxon>ecological metagenomes</taxon>
    </lineage>
</organism>
<dbReference type="EMBL" id="BART01022163">
    <property type="protein sequence ID" value="GAG93003.1"/>
    <property type="molecule type" value="Genomic_DNA"/>
</dbReference>
<dbReference type="AlphaFoldDB" id="X1C9E5"/>
<evidence type="ECO:0000313" key="1">
    <source>
        <dbReference type="EMBL" id="GAG93003.1"/>
    </source>
</evidence>
<proteinExistence type="predicted"/>
<sequence length="42" mass="4857">MLVIGTVSSIEEQEELHFIAEIAIIGERIRFLARQQKTDKKD</sequence>
<accession>X1C9E5</accession>
<comment type="caution">
    <text evidence="1">The sequence shown here is derived from an EMBL/GenBank/DDBJ whole genome shotgun (WGS) entry which is preliminary data.</text>
</comment>
<reference evidence="1" key="1">
    <citation type="journal article" date="2014" name="Front. Microbiol.">
        <title>High frequency of phylogenetically diverse reductive dehalogenase-homologous genes in deep subseafloor sedimentary metagenomes.</title>
        <authorList>
            <person name="Kawai M."/>
            <person name="Futagami T."/>
            <person name="Toyoda A."/>
            <person name="Takaki Y."/>
            <person name="Nishi S."/>
            <person name="Hori S."/>
            <person name="Arai W."/>
            <person name="Tsubouchi T."/>
            <person name="Morono Y."/>
            <person name="Uchiyama I."/>
            <person name="Ito T."/>
            <person name="Fujiyama A."/>
            <person name="Inagaki F."/>
            <person name="Takami H."/>
        </authorList>
    </citation>
    <scope>NUCLEOTIDE SEQUENCE</scope>
    <source>
        <strain evidence="1">Expedition CK06-06</strain>
    </source>
</reference>
<protein>
    <submittedName>
        <fullName evidence="1">Uncharacterized protein</fullName>
    </submittedName>
</protein>
<gene>
    <name evidence="1" type="ORF">S01H4_40653</name>
</gene>
<name>X1C9E5_9ZZZZ</name>